<sequence>MSEKDRAGSAPHKCSDRTWHTAKINMAMTKLAILALTVLSSALASSVTRATVVAKKSGGCGINYSDLTQPTQYLGTGEKNRSYYIHLPPTYDSNRAYPVVIGFHGSQSIGLFLAYDSKLNETRYSGDKIMVYPNGEGGSWAGPSYHNGSSVQEDIDFVADVIKDVQGKYCVDEERVFGVGMSNGGGFIGTLACDPKGSSLFTGLASHSGAFYTDNNGPNNGCAPSKMVPLIEIHGASDTEVSYFGGNGEGGRLPAVPFWMDWWGARNKCVNKKETWLFNNEVMHATWTCDGRDGLLQHYVVVSMGHCWADTEPNFSQATVPQGPTVIQASKIFMEFFDSVLPS</sequence>
<reference evidence="10" key="1">
    <citation type="submission" date="2021-12" db="EMBL/GenBank/DDBJ databases">
        <title>Curvularia clavata genome.</title>
        <authorList>
            <person name="Cao Y."/>
        </authorList>
    </citation>
    <scope>NUCLEOTIDE SEQUENCE</scope>
    <source>
        <strain evidence="10">Yc1106</strain>
    </source>
</reference>
<keyword evidence="6" id="KW-0378">Hydrolase</keyword>
<accession>A0A9Q9DVM3</accession>
<keyword evidence="3" id="KW-0964">Secreted</keyword>
<evidence type="ECO:0000256" key="4">
    <source>
        <dbReference type="ARBA" id="ARBA00022651"/>
    </source>
</evidence>
<evidence type="ECO:0000256" key="2">
    <source>
        <dbReference type="ARBA" id="ARBA00013091"/>
    </source>
</evidence>
<proteinExistence type="predicted"/>
<dbReference type="SUPFAM" id="SSF53474">
    <property type="entry name" value="alpha/beta-Hydrolases"/>
    <property type="match status" value="1"/>
</dbReference>
<evidence type="ECO:0000256" key="6">
    <source>
        <dbReference type="ARBA" id="ARBA00022801"/>
    </source>
</evidence>
<dbReference type="VEuPathDB" id="FungiDB:yc1106_06855"/>
<dbReference type="GO" id="GO:0045493">
    <property type="term" value="P:xylan catabolic process"/>
    <property type="evidence" value="ECO:0007669"/>
    <property type="project" value="UniProtKB-KW"/>
</dbReference>
<evidence type="ECO:0000256" key="9">
    <source>
        <dbReference type="ARBA" id="ARBA00034075"/>
    </source>
</evidence>
<dbReference type="EMBL" id="CP089278">
    <property type="protein sequence ID" value="USP79581.1"/>
    <property type="molecule type" value="Genomic_DNA"/>
</dbReference>
<dbReference type="InterPro" id="IPR000801">
    <property type="entry name" value="Esterase-like"/>
</dbReference>
<keyword evidence="5" id="KW-0732">Signal</keyword>
<dbReference type="Gene3D" id="3.40.50.1820">
    <property type="entry name" value="alpha/beta hydrolase"/>
    <property type="match status" value="1"/>
</dbReference>
<dbReference type="PANTHER" id="PTHR38050">
    <property type="match status" value="1"/>
</dbReference>
<keyword evidence="8" id="KW-0624">Polysaccharide degradation</keyword>
<gene>
    <name evidence="10" type="ORF">yc1106_06855</name>
</gene>
<evidence type="ECO:0000313" key="10">
    <source>
        <dbReference type="EMBL" id="USP79581.1"/>
    </source>
</evidence>
<keyword evidence="4" id="KW-0858">Xylan degradation</keyword>
<dbReference type="Pfam" id="PF00756">
    <property type="entry name" value="Esterase"/>
    <property type="match status" value="1"/>
</dbReference>
<keyword evidence="7" id="KW-0119">Carbohydrate metabolism</keyword>
<evidence type="ECO:0000256" key="3">
    <source>
        <dbReference type="ARBA" id="ARBA00022525"/>
    </source>
</evidence>
<comment type="catalytic activity">
    <reaction evidence="9">
        <text>feruloyl-polysaccharide + H2O = ferulate + polysaccharide.</text>
        <dbReference type="EC" id="3.1.1.73"/>
    </reaction>
</comment>
<evidence type="ECO:0000256" key="8">
    <source>
        <dbReference type="ARBA" id="ARBA00023326"/>
    </source>
</evidence>
<dbReference type="InterPro" id="IPR029058">
    <property type="entry name" value="AB_hydrolase_fold"/>
</dbReference>
<keyword evidence="11" id="KW-1185">Reference proteome</keyword>
<evidence type="ECO:0000256" key="1">
    <source>
        <dbReference type="ARBA" id="ARBA00004613"/>
    </source>
</evidence>
<name>A0A9Q9DVM3_CURCL</name>
<dbReference type="EC" id="3.1.1.73" evidence="2"/>
<dbReference type="PANTHER" id="PTHR38050:SF2">
    <property type="entry name" value="FERULOYL ESTERASE C-RELATED"/>
    <property type="match status" value="1"/>
</dbReference>
<dbReference type="GO" id="GO:0030600">
    <property type="term" value="F:feruloyl esterase activity"/>
    <property type="evidence" value="ECO:0007669"/>
    <property type="project" value="UniProtKB-EC"/>
</dbReference>
<evidence type="ECO:0000256" key="7">
    <source>
        <dbReference type="ARBA" id="ARBA00023277"/>
    </source>
</evidence>
<evidence type="ECO:0000313" key="11">
    <source>
        <dbReference type="Proteomes" id="UP001056012"/>
    </source>
</evidence>
<comment type="subcellular location">
    <subcellularLocation>
        <location evidence="1">Secreted</location>
    </subcellularLocation>
</comment>
<dbReference type="AlphaFoldDB" id="A0A9Q9DVM3"/>
<organism evidence="10 11">
    <name type="scientific">Curvularia clavata</name>
    <dbReference type="NCBI Taxonomy" id="95742"/>
    <lineage>
        <taxon>Eukaryota</taxon>
        <taxon>Fungi</taxon>
        <taxon>Dikarya</taxon>
        <taxon>Ascomycota</taxon>
        <taxon>Pezizomycotina</taxon>
        <taxon>Dothideomycetes</taxon>
        <taxon>Pleosporomycetidae</taxon>
        <taxon>Pleosporales</taxon>
        <taxon>Pleosporineae</taxon>
        <taxon>Pleosporaceae</taxon>
        <taxon>Curvularia</taxon>
    </lineage>
</organism>
<dbReference type="GO" id="GO:0005576">
    <property type="term" value="C:extracellular region"/>
    <property type="evidence" value="ECO:0007669"/>
    <property type="project" value="UniProtKB-SubCell"/>
</dbReference>
<evidence type="ECO:0000256" key="5">
    <source>
        <dbReference type="ARBA" id="ARBA00022729"/>
    </source>
</evidence>
<dbReference type="Proteomes" id="UP001056012">
    <property type="component" value="Chromosome 5"/>
</dbReference>
<dbReference type="OrthoDB" id="424610at2759"/>
<dbReference type="InterPro" id="IPR043595">
    <property type="entry name" value="FaeB/C/D"/>
</dbReference>
<protein>
    <recommendedName>
        <fullName evidence="2">feruloyl esterase</fullName>
        <ecNumber evidence="2">3.1.1.73</ecNumber>
    </recommendedName>
</protein>